<evidence type="ECO:0000313" key="2">
    <source>
        <dbReference type="Proteomes" id="UP000265566"/>
    </source>
</evidence>
<sequence>MKSSTKLLNLFCDLSSLVYDHRTGVCDHCTGKVIHNYFIYFSSLLLGLISSTNLESRLFVSACVLI</sequence>
<name>A0A396JG97_MEDTR</name>
<dbReference type="AlphaFoldDB" id="A0A396JG97"/>
<organism evidence="1 2">
    <name type="scientific">Medicago truncatula</name>
    <name type="common">Barrel medic</name>
    <name type="synonym">Medicago tribuloides</name>
    <dbReference type="NCBI Taxonomy" id="3880"/>
    <lineage>
        <taxon>Eukaryota</taxon>
        <taxon>Viridiplantae</taxon>
        <taxon>Streptophyta</taxon>
        <taxon>Embryophyta</taxon>
        <taxon>Tracheophyta</taxon>
        <taxon>Spermatophyta</taxon>
        <taxon>Magnoliopsida</taxon>
        <taxon>eudicotyledons</taxon>
        <taxon>Gunneridae</taxon>
        <taxon>Pentapetalae</taxon>
        <taxon>rosids</taxon>
        <taxon>fabids</taxon>
        <taxon>Fabales</taxon>
        <taxon>Fabaceae</taxon>
        <taxon>Papilionoideae</taxon>
        <taxon>50 kb inversion clade</taxon>
        <taxon>NPAAA clade</taxon>
        <taxon>Hologalegina</taxon>
        <taxon>IRL clade</taxon>
        <taxon>Trifolieae</taxon>
        <taxon>Medicago</taxon>
    </lineage>
</organism>
<protein>
    <submittedName>
        <fullName evidence="1">Uncharacterized protein</fullName>
    </submittedName>
</protein>
<comment type="caution">
    <text evidence="1">The sequence shown here is derived from an EMBL/GenBank/DDBJ whole genome shotgun (WGS) entry which is preliminary data.</text>
</comment>
<proteinExistence type="predicted"/>
<accession>A0A396JG97</accession>
<dbReference type="EMBL" id="PSQE01000002">
    <property type="protein sequence ID" value="RHN74147.1"/>
    <property type="molecule type" value="Genomic_DNA"/>
</dbReference>
<dbReference type="Gramene" id="rna10147">
    <property type="protein sequence ID" value="RHN74147.1"/>
    <property type="gene ID" value="gene10147"/>
</dbReference>
<dbReference type="Proteomes" id="UP000265566">
    <property type="component" value="Chromosome 2"/>
</dbReference>
<reference evidence="2" key="1">
    <citation type="journal article" date="2018" name="Nat. Plants">
        <title>Whole-genome landscape of Medicago truncatula symbiotic genes.</title>
        <authorList>
            <person name="Pecrix Y."/>
            <person name="Staton S.E."/>
            <person name="Sallet E."/>
            <person name="Lelandais-Briere C."/>
            <person name="Moreau S."/>
            <person name="Carrere S."/>
            <person name="Blein T."/>
            <person name="Jardinaud M.F."/>
            <person name="Latrasse D."/>
            <person name="Zouine M."/>
            <person name="Zahm M."/>
            <person name="Kreplak J."/>
            <person name="Mayjonade B."/>
            <person name="Satge C."/>
            <person name="Perez M."/>
            <person name="Cauet S."/>
            <person name="Marande W."/>
            <person name="Chantry-Darmon C."/>
            <person name="Lopez-Roques C."/>
            <person name="Bouchez O."/>
            <person name="Berard A."/>
            <person name="Debelle F."/>
            <person name="Munos S."/>
            <person name="Bendahmane A."/>
            <person name="Berges H."/>
            <person name="Niebel A."/>
            <person name="Buitink J."/>
            <person name="Frugier F."/>
            <person name="Benhamed M."/>
            <person name="Crespi M."/>
            <person name="Gouzy J."/>
            <person name="Gamas P."/>
        </authorList>
    </citation>
    <scope>NUCLEOTIDE SEQUENCE [LARGE SCALE GENOMIC DNA]</scope>
    <source>
        <strain evidence="2">cv. Jemalong A17</strain>
    </source>
</reference>
<gene>
    <name evidence="1" type="ORF">MtrunA17_Chr2g0306991</name>
</gene>
<evidence type="ECO:0000313" key="1">
    <source>
        <dbReference type="EMBL" id="RHN74147.1"/>
    </source>
</evidence>